<dbReference type="InterPro" id="IPR047142">
    <property type="entry name" value="OryJ/VirC-like"/>
</dbReference>
<dbReference type="RefSeq" id="WP_188822706.1">
    <property type="nucleotide sequence ID" value="NZ_BMLK01000027.1"/>
</dbReference>
<dbReference type="Pfam" id="PF07883">
    <property type="entry name" value="Cupin_2"/>
    <property type="match status" value="1"/>
</dbReference>
<dbReference type="InterPro" id="IPR013096">
    <property type="entry name" value="Cupin_2"/>
</dbReference>
<protein>
    <recommendedName>
        <fullName evidence="1">Cupin type-2 domain-containing protein</fullName>
    </recommendedName>
</protein>
<dbReference type="InterPro" id="IPR014710">
    <property type="entry name" value="RmlC-like_jellyroll"/>
</dbReference>
<dbReference type="PANTHER" id="PTHR36156">
    <property type="entry name" value="SLR2101 PROTEIN"/>
    <property type="match status" value="1"/>
</dbReference>
<keyword evidence="3" id="KW-1185">Reference proteome</keyword>
<evidence type="ECO:0000259" key="1">
    <source>
        <dbReference type="Pfam" id="PF07883"/>
    </source>
</evidence>
<dbReference type="EMBL" id="BMLK01000027">
    <property type="protein sequence ID" value="GGN59714.1"/>
    <property type="molecule type" value="Genomic_DNA"/>
</dbReference>
<organism evidence="2 3">
    <name type="scientific">Novosphingobium indicum</name>
    <dbReference type="NCBI Taxonomy" id="462949"/>
    <lineage>
        <taxon>Bacteria</taxon>
        <taxon>Pseudomonadati</taxon>
        <taxon>Pseudomonadota</taxon>
        <taxon>Alphaproteobacteria</taxon>
        <taxon>Sphingomonadales</taxon>
        <taxon>Sphingomonadaceae</taxon>
        <taxon>Novosphingobium</taxon>
    </lineage>
</organism>
<feature type="domain" description="Cupin type-2" evidence="1">
    <location>
        <begin position="71"/>
        <end position="137"/>
    </location>
</feature>
<dbReference type="SUPFAM" id="SSF51182">
    <property type="entry name" value="RmlC-like cupins"/>
    <property type="match status" value="1"/>
</dbReference>
<dbReference type="InterPro" id="IPR011051">
    <property type="entry name" value="RmlC_Cupin_sf"/>
</dbReference>
<dbReference type="Gene3D" id="2.60.120.10">
    <property type="entry name" value="Jelly Rolls"/>
    <property type="match status" value="1"/>
</dbReference>
<name>A0ABQ2JWQ2_9SPHN</name>
<accession>A0ABQ2JWQ2</accession>
<dbReference type="CDD" id="cd02231">
    <property type="entry name" value="cupin_BLL6423-like"/>
    <property type="match status" value="1"/>
</dbReference>
<reference evidence="3" key="1">
    <citation type="journal article" date="2019" name="Int. J. Syst. Evol. Microbiol.">
        <title>The Global Catalogue of Microorganisms (GCM) 10K type strain sequencing project: providing services to taxonomists for standard genome sequencing and annotation.</title>
        <authorList>
            <consortium name="The Broad Institute Genomics Platform"/>
            <consortium name="The Broad Institute Genome Sequencing Center for Infectious Disease"/>
            <person name="Wu L."/>
            <person name="Ma J."/>
        </authorList>
    </citation>
    <scope>NUCLEOTIDE SEQUENCE [LARGE SCALE GENOMIC DNA]</scope>
    <source>
        <strain evidence="3">CGMCC 1.6784</strain>
    </source>
</reference>
<dbReference type="Proteomes" id="UP000605099">
    <property type="component" value="Unassembled WGS sequence"/>
</dbReference>
<evidence type="ECO:0000313" key="3">
    <source>
        <dbReference type="Proteomes" id="UP000605099"/>
    </source>
</evidence>
<proteinExistence type="predicted"/>
<comment type="caution">
    <text evidence="2">The sequence shown here is derived from an EMBL/GenBank/DDBJ whole genome shotgun (WGS) entry which is preliminary data.</text>
</comment>
<evidence type="ECO:0000313" key="2">
    <source>
        <dbReference type="EMBL" id="GGN59714.1"/>
    </source>
</evidence>
<dbReference type="PANTHER" id="PTHR36156:SF2">
    <property type="entry name" value="CUPIN TYPE-2 DOMAIN-CONTAINING PROTEIN"/>
    <property type="match status" value="1"/>
</dbReference>
<sequence>MALPKHRRVVTGLDRDGRSCVIVDSPIAMTSAVGGMAWRTESLPADNSGSADVATTFDFDLIHQGGSAFMLVRLPPDAVPYMHATDTLDYIVVIEGEIVLVLETGETVLRAGDFLVDRGVLHAMRNDGESDALIAVVTLPAHPVGKGRTV</sequence>
<gene>
    <name evidence="2" type="ORF">GCM10011349_40510</name>
</gene>